<comment type="caution">
    <text evidence="1">The sequence shown here is derived from an EMBL/GenBank/DDBJ whole genome shotgun (WGS) entry which is preliminary data.</text>
</comment>
<evidence type="ECO:0000313" key="1">
    <source>
        <dbReference type="EMBL" id="PIT12256.1"/>
    </source>
</evidence>
<name>A0A2N9WQW7_9NEIS</name>
<organism evidence="1 2">
    <name type="scientific">Snodgrassella alvi</name>
    <dbReference type="NCBI Taxonomy" id="1196083"/>
    <lineage>
        <taxon>Bacteria</taxon>
        <taxon>Pseudomonadati</taxon>
        <taxon>Pseudomonadota</taxon>
        <taxon>Betaproteobacteria</taxon>
        <taxon>Neisseriales</taxon>
        <taxon>Neisseriaceae</taxon>
        <taxon>Snodgrassella</taxon>
    </lineage>
</organism>
<proteinExistence type="predicted"/>
<reference evidence="1 2" key="1">
    <citation type="journal article" date="2017" name="MBio">
        <title>Type VI secretion-mediated competition in the bee gut microbiome.</title>
        <authorList>
            <person name="Steele M.I."/>
            <person name="Kwong W.K."/>
            <person name="Powell J.E."/>
            <person name="Whiteley M."/>
            <person name="Moran N.A."/>
        </authorList>
    </citation>
    <scope>NUCLEOTIDE SEQUENCE [LARGE SCALE GENOMIC DNA]</scope>
    <source>
        <strain evidence="1 2">App2-2</strain>
    </source>
</reference>
<dbReference type="RefSeq" id="WP_100090014.1">
    <property type="nucleotide sequence ID" value="NZ_MDVB01000118.1"/>
</dbReference>
<dbReference type="AlphaFoldDB" id="A0A2N9WQW7"/>
<dbReference type="Proteomes" id="UP000231293">
    <property type="component" value="Unassembled WGS sequence"/>
</dbReference>
<gene>
    <name evidence="1" type="ORF">BGI32_09760</name>
</gene>
<sequence>MRAIAFSALGSLNNKTKKTVINYFIAGLTDSDKQVICATLSALNGIVDNRLLKYYQAIAKKIDEEDKHSGLLYKLNNCLIHFKLTNETILSINADNYKVKKWFQLWKKS</sequence>
<evidence type="ECO:0008006" key="3">
    <source>
        <dbReference type="Google" id="ProtNLM"/>
    </source>
</evidence>
<accession>A0A2N9WQW7</accession>
<evidence type="ECO:0000313" key="2">
    <source>
        <dbReference type="Proteomes" id="UP000231293"/>
    </source>
</evidence>
<dbReference type="EMBL" id="MDVB01000118">
    <property type="protein sequence ID" value="PIT12256.1"/>
    <property type="molecule type" value="Genomic_DNA"/>
</dbReference>
<protein>
    <recommendedName>
        <fullName evidence="3">HEAT repeat domain-containing protein</fullName>
    </recommendedName>
</protein>